<dbReference type="Proteomes" id="UP000253857">
    <property type="component" value="Unassembled WGS sequence"/>
</dbReference>
<dbReference type="AlphaFoldDB" id="A0A369NDN4"/>
<evidence type="ECO:0000313" key="4">
    <source>
        <dbReference type="EMBL" id="RDB80318.1"/>
    </source>
</evidence>
<dbReference type="EMBL" id="PPTX01000027">
    <property type="protein sequence ID" value="RDB75608.1"/>
    <property type="molecule type" value="Genomic_DNA"/>
</dbReference>
<evidence type="ECO:0000256" key="1">
    <source>
        <dbReference type="SAM" id="MobiDB-lite"/>
    </source>
</evidence>
<dbReference type="EMBL" id="PPTY01000068">
    <property type="protein sequence ID" value="RDB80318.1"/>
    <property type="molecule type" value="Genomic_DNA"/>
</dbReference>
<feature type="compositionally biased region" description="Basic and acidic residues" evidence="1">
    <location>
        <begin position="631"/>
        <end position="645"/>
    </location>
</feature>
<evidence type="ECO:0000313" key="6">
    <source>
        <dbReference type="Proteomes" id="UP000253752"/>
    </source>
</evidence>
<evidence type="ECO:0000313" key="5">
    <source>
        <dbReference type="EMBL" id="RDC35051.1"/>
    </source>
</evidence>
<comment type="caution">
    <text evidence="4">The sequence shown here is derived from an EMBL/GenBank/DDBJ whole genome shotgun (WGS) entry which is preliminary data.</text>
</comment>
<evidence type="ECO:0000313" key="8">
    <source>
        <dbReference type="Proteomes" id="UP000253915"/>
    </source>
</evidence>
<protein>
    <submittedName>
        <fullName evidence="4">Relaxase</fullName>
    </submittedName>
</protein>
<dbReference type="EMBL" id="PPUQ01000024">
    <property type="protein sequence ID" value="RDC35051.1"/>
    <property type="molecule type" value="Genomic_DNA"/>
</dbReference>
<dbReference type="Pfam" id="PF03432">
    <property type="entry name" value="Relaxase"/>
    <property type="match status" value="1"/>
</dbReference>
<dbReference type="Proteomes" id="UP000253915">
    <property type="component" value="Unassembled WGS sequence"/>
</dbReference>
<proteinExistence type="predicted"/>
<sequence>MPMLKTITGHTGCAGVMDYLRKGSKDDRRKRRMGEISEADTLRVAAKGIAGYLHDGHGAEFDRALAEDFVGIPPSAQGDWARYMDDLRRAAGCDRRTGGREGKAVTYRHYVLAPDPEDGIDLDTLRAYAKEWVVKAFGPGATAAIVYHDDNHERLKKGLQGIPHAHICINALNTQTGRKWHFAKDDLARQANVAQELAEKYSLAPLPKMRTSDAREDPLKTMRICRTKEECAMLAKGFVPYKESIRKAVAKACRTASSWDQFKAALADKGVSVTITRRGTLTYCDSNGRKAKEQKLGLNFGIVAVGEAIKRNSSESVSLPDVDATPATYDVSLVRRRGKVECRLGTERLVWHEEAGSRWQHLDNIKSLERAAKVKEIYGIVDGESYSRTLSHLNLQLEEAARNQDPAAARIRCEIKSVMYAQAVIDLASARKRIGDEAVLSYSESLLRQGRQLGVANIESIAAIARSNGIDRTEGWRAAVLAAERIMSSRETALQDALVEGSWARDVARYAEAVEAMRGVVGGKSEAAWTYEDASAVQAGTIAERALEGIAESRGESVADVLSKAEGMERSIGAAEAAYFDAARNLSRVSGARDAAYAVAGLEPPARKAAGGEAVRPKPQGQESRGQRSRLAAEIHARHLEEARKKAVSRSAAASRAKQAAYQSAKSRNIAANVAAKEGRGASR</sequence>
<dbReference type="Proteomes" id="UP000253752">
    <property type="component" value="Unassembled WGS sequence"/>
</dbReference>
<feature type="region of interest" description="Disordered" evidence="1">
    <location>
        <begin position="606"/>
        <end position="684"/>
    </location>
</feature>
<evidence type="ECO:0000313" key="3">
    <source>
        <dbReference type="EMBL" id="RDB75608.1"/>
    </source>
</evidence>
<accession>A0A369NDN4</accession>
<dbReference type="RefSeq" id="WP_035586674.1">
    <property type="nucleotide sequence ID" value="NZ_CACRTT010000029.1"/>
</dbReference>
<dbReference type="InterPro" id="IPR005094">
    <property type="entry name" value="Endonuclease_MobA/VirD2"/>
</dbReference>
<evidence type="ECO:0000259" key="2">
    <source>
        <dbReference type="Pfam" id="PF03432"/>
    </source>
</evidence>
<feature type="domain" description="MobA/VirD2-like nuclease" evidence="2">
    <location>
        <begin position="103"/>
        <end position="203"/>
    </location>
</feature>
<organism evidence="4 7">
    <name type="scientific">Eggerthella lenta</name>
    <name type="common">Eubacterium lentum</name>
    <dbReference type="NCBI Taxonomy" id="84112"/>
    <lineage>
        <taxon>Bacteria</taxon>
        <taxon>Bacillati</taxon>
        <taxon>Actinomycetota</taxon>
        <taxon>Coriobacteriia</taxon>
        <taxon>Eggerthellales</taxon>
        <taxon>Eggerthellaceae</taxon>
        <taxon>Eggerthella</taxon>
    </lineage>
</organism>
<gene>
    <name evidence="5" type="ORF">C1853_13175</name>
    <name evidence="4" type="ORF">C1871_15635</name>
    <name evidence="3" type="ORF">C1872_13810</name>
</gene>
<feature type="compositionally biased region" description="Low complexity" evidence="1">
    <location>
        <begin position="649"/>
        <end position="668"/>
    </location>
</feature>
<reference evidence="6 7" key="1">
    <citation type="journal article" date="2018" name="Elife">
        <title>Discovery and characterization of a prevalent human gut bacterial enzyme sufficient for the inactivation of a family of plant toxins.</title>
        <authorList>
            <person name="Koppel N."/>
            <person name="Bisanz J.E."/>
            <person name="Pandelia M.E."/>
            <person name="Turnbaugh P.J."/>
            <person name="Balskus E.P."/>
        </authorList>
    </citation>
    <scope>NUCLEOTIDE SEQUENCE [LARGE SCALE GENOMIC DNA]</scope>
    <source>
        <strain evidence="5 8">16A</strain>
        <strain evidence="4 7">FAA1-1-60AUCSF</strain>
        <strain evidence="3 6">MR1 #12</strain>
    </source>
</reference>
<name>A0A369NDN4_EGGLN</name>
<evidence type="ECO:0000313" key="7">
    <source>
        <dbReference type="Proteomes" id="UP000253857"/>
    </source>
</evidence>